<dbReference type="GO" id="GO:0000902">
    <property type="term" value="P:cell morphogenesis"/>
    <property type="evidence" value="ECO:0007669"/>
    <property type="project" value="InterPro"/>
</dbReference>
<keyword evidence="2" id="KW-0812">Transmembrane</keyword>
<name>A0A8C5XYN9_MICMU</name>
<dbReference type="PANTHER" id="PTHR15452">
    <property type="entry name" value="LEUKOCYTE-SPECIFIC TRANSCRIPT 1 PROTEIN"/>
    <property type="match status" value="1"/>
</dbReference>
<keyword evidence="2" id="KW-1133">Transmembrane helix</keyword>
<dbReference type="InterPro" id="IPR007775">
    <property type="entry name" value="Leukocyte-sp_tscrpt_1_LST1"/>
</dbReference>
<feature type="transmembrane region" description="Helical" evidence="2">
    <location>
        <begin position="12"/>
        <end position="36"/>
    </location>
</feature>
<evidence type="ECO:0000313" key="3">
    <source>
        <dbReference type="Ensembl" id="ENSMICP00000043510.1"/>
    </source>
</evidence>
<dbReference type="GO" id="GO:0050672">
    <property type="term" value="P:negative regulation of lymphocyte proliferation"/>
    <property type="evidence" value="ECO:0007669"/>
    <property type="project" value="Ensembl"/>
</dbReference>
<keyword evidence="2" id="KW-0472">Membrane</keyword>
<dbReference type="AlphaFoldDB" id="A0A8C5XYN9"/>
<reference evidence="3" key="2">
    <citation type="submission" date="2025-08" db="UniProtKB">
        <authorList>
            <consortium name="Ensembl"/>
        </authorList>
    </citation>
    <scope>IDENTIFICATION</scope>
</reference>
<reference evidence="3" key="1">
    <citation type="submission" date="2016-12" db="EMBL/GenBank/DDBJ databases">
        <title>Mouse lemur reference genome and diversity panel.</title>
        <authorList>
            <person name="Harris R."/>
            <person name="Larsen P."/>
            <person name="Liu Y."/>
            <person name="Hughes D.S."/>
            <person name="Murali S."/>
            <person name="Raveendran M."/>
            <person name="Korchina V."/>
            <person name="Wang M."/>
            <person name="Jhangiani S."/>
            <person name="Bandaranaike D."/>
            <person name="Bellair M."/>
            <person name="Blankenburg K."/>
            <person name="Chao H."/>
            <person name="Dahdouli M."/>
            <person name="Dinh H."/>
            <person name="Doddapaneni H."/>
            <person name="English A."/>
            <person name="Firestine M."/>
            <person name="Gnanaolivu R."/>
            <person name="Gross S."/>
            <person name="Hernandez B."/>
            <person name="Javaid M."/>
            <person name="Jayaseelan J."/>
            <person name="Jones J."/>
            <person name="Khan Z."/>
            <person name="Kovar C."/>
            <person name="Kurapati P."/>
            <person name="Le B."/>
            <person name="Lee S."/>
            <person name="Li M."/>
            <person name="Mathew T."/>
            <person name="Narasimhan A."/>
            <person name="Ngo D."/>
            <person name="Nguyen L."/>
            <person name="Okwuonu G."/>
            <person name="Ongeri F."/>
            <person name="Osuji N."/>
            <person name="Pu L.-L."/>
            <person name="Puazo M."/>
            <person name="Quiroz J."/>
            <person name="Raj R."/>
            <person name="Rajbhandari K."/>
            <person name="Reid J.G."/>
            <person name="Santibanez J."/>
            <person name="Sexton D."/>
            <person name="Skinner E."/>
            <person name="Vee V."/>
            <person name="Weissenberger G."/>
            <person name="Wu Y."/>
            <person name="Xin Y."/>
            <person name="Han Y."/>
            <person name="Campbell C."/>
            <person name="Brown A."/>
            <person name="Sullivan B."/>
            <person name="Shelton J."/>
            <person name="Brown S."/>
            <person name="Dudchenko O."/>
            <person name="Machol I."/>
            <person name="Durand N."/>
            <person name="Shamim M."/>
            <person name="Lieberman A."/>
            <person name="Muzny D.M."/>
            <person name="Richards S."/>
            <person name="Yoder A."/>
            <person name="Worley K.C."/>
            <person name="Rogers J."/>
            <person name="Gibbs R.A."/>
        </authorList>
    </citation>
    <scope>NUCLEOTIDE SEQUENCE [LARGE SCALE GENOMIC DNA]</scope>
</reference>
<dbReference type="PROSITE" id="PS51257">
    <property type="entry name" value="PROKAR_LIPOPROTEIN"/>
    <property type="match status" value="1"/>
</dbReference>
<dbReference type="Proteomes" id="UP000694394">
    <property type="component" value="Chromosome 6"/>
</dbReference>
<protein>
    <submittedName>
        <fullName evidence="3">Leukocyte specific transcript 1</fullName>
    </submittedName>
</protein>
<evidence type="ECO:0000256" key="2">
    <source>
        <dbReference type="SAM" id="Phobius"/>
    </source>
</evidence>
<dbReference type="GO" id="GO:0006955">
    <property type="term" value="P:immune response"/>
    <property type="evidence" value="ECO:0007669"/>
    <property type="project" value="InterPro"/>
</dbReference>
<dbReference type="GO" id="GO:0016358">
    <property type="term" value="P:dendrite development"/>
    <property type="evidence" value="ECO:0007669"/>
    <property type="project" value="Ensembl"/>
</dbReference>
<dbReference type="GO" id="GO:0005886">
    <property type="term" value="C:plasma membrane"/>
    <property type="evidence" value="ECO:0007669"/>
    <property type="project" value="Ensembl"/>
</dbReference>
<dbReference type="PANTHER" id="PTHR15452:SF5">
    <property type="entry name" value="LEUKOCYTE-SPECIFIC TRANSCRIPT 1 PROTEIN"/>
    <property type="match status" value="1"/>
</dbReference>
<accession>A0A8C5XYN9</accession>
<gene>
    <name evidence="3" type="primary">LST1</name>
</gene>
<keyword evidence="4" id="KW-1185">Reference proteome</keyword>
<feature type="region of interest" description="Disordered" evidence="1">
    <location>
        <begin position="61"/>
        <end position="87"/>
    </location>
</feature>
<feature type="compositionally biased region" description="Basic and acidic residues" evidence="1">
    <location>
        <begin position="73"/>
        <end position="82"/>
    </location>
</feature>
<proteinExistence type="predicted"/>
<dbReference type="GeneTree" id="ENSGT00730000112003"/>
<organism evidence="3 4">
    <name type="scientific">Microcebus murinus</name>
    <name type="common">Gray mouse lemur</name>
    <name type="synonym">Lemur murinus</name>
    <dbReference type="NCBI Taxonomy" id="30608"/>
    <lineage>
        <taxon>Eukaryota</taxon>
        <taxon>Metazoa</taxon>
        <taxon>Chordata</taxon>
        <taxon>Craniata</taxon>
        <taxon>Vertebrata</taxon>
        <taxon>Euteleostomi</taxon>
        <taxon>Mammalia</taxon>
        <taxon>Eutheria</taxon>
        <taxon>Euarchontoglires</taxon>
        <taxon>Primates</taxon>
        <taxon>Strepsirrhini</taxon>
        <taxon>Lemuriformes</taxon>
        <taxon>Cheirogaleidae</taxon>
        <taxon>Microcebus</taxon>
    </lineage>
</organism>
<dbReference type="Pfam" id="PF05083">
    <property type="entry name" value="LST1"/>
    <property type="match status" value="1"/>
</dbReference>
<evidence type="ECO:0000256" key="1">
    <source>
        <dbReference type="SAM" id="MobiDB-lite"/>
    </source>
</evidence>
<dbReference type="Ensembl" id="ENSMICT00000064677.1">
    <property type="protein sequence ID" value="ENSMICP00000043510.1"/>
    <property type="gene ID" value="ENSMICG00000017357.3"/>
</dbReference>
<reference evidence="3" key="3">
    <citation type="submission" date="2025-09" db="UniProtKB">
        <authorList>
            <consortium name="Ensembl"/>
        </authorList>
    </citation>
    <scope>IDENTIFICATION</scope>
</reference>
<sequence length="98" mass="10793">MSPCKDGWCHYLYGGLGLGALLLLAVAILCACLCRLHRRVKRLERSWAQLSEQELHYASLQRLPVPSGQGPDPRGRDEEGTKADPSADYACIADKKPT</sequence>
<dbReference type="GO" id="GO:0005829">
    <property type="term" value="C:cytosol"/>
    <property type="evidence" value="ECO:0007669"/>
    <property type="project" value="Ensembl"/>
</dbReference>
<dbReference type="EMBL" id="ABDC03007264">
    <property type="status" value="NOT_ANNOTATED_CDS"/>
    <property type="molecule type" value="Genomic_DNA"/>
</dbReference>
<evidence type="ECO:0000313" key="4">
    <source>
        <dbReference type="Proteomes" id="UP000694394"/>
    </source>
</evidence>